<feature type="compositionally biased region" description="Low complexity" evidence="3">
    <location>
        <begin position="899"/>
        <end position="918"/>
    </location>
</feature>
<dbReference type="Gene3D" id="2.60.120.820">
    <property type="entry name" value="PHR domain"/>
    <property type="match status" value="1"/>
</dbReference>
<gene>
    <name evidence="5" type="ORF">C7M84_004660</name>
</gene>
<dbReference type="InterPro" id="IPR038648">
    <property type="entry name" value="PHR_sf"/>
</dbReference>
<dbReference type="InterPro" id="IPR012983">
    <property type="entry name" value="PHR"/>
</dbReference>
<dbReference type="STRING" id="6689.A0A3R7MAR0"/>
<feature type="compositionally biased region" description="Low complexity" evidence="3">
    <location>
        <begin position="840"/>
        <end position="855"/>
    </location>
</feature>
<evidence type="ECO:0000259" key="4">
    <source>
        <dbReference type="PROSITE" id="PS50097"/>
    </source>
</evidence>
<accession>A0A3R7MAR0</accession>
<dbReference type="PANTHER" id="PTHR45774:SF3">
    <property type="entry name" value="BTB (POZ) DOMAIN-CONTAINING 2B-RELATED"/>
    <property type="match status" value="1"/>
</dbReference>
<dbReference type="InterPro" id="IPR011333">
    <property type="entry name" value="SKP1/BTB/POZ_sf"/>
</dbReference>
<dbReference type="SMART" id="SM00225">
    <property type="entry name" value="BTB"/>
    <property type="match status" value="1"/>
</dbReference>
<comment type="subcellular location">
    <subcellularLocation>
        <location evidence="1">Cytoplasm</location>
    </subcellularLocation>
</comment>
<dbReference type="SUPFAM" id="SSF54695">
    <property type="entry name" value="POZ domain"/>
    <property type="match status" value="1"/>
</dbReference>
<dbReference type="GO" id="GO:0005737">
    <property type="term" value="C:cytoplasm"/>
    <property type="evidence" value="ECO:0007669"/>
    <property type="project" value="UniProtKB-SubCell"/>
</dbReference>
<feature type="region of interest" description="Disordered" evidence="3">
    <location>
        <begin position="506"/>
        <end position="1150"/>
    </location>
</feature>
<dbReference type="OrthoDB" id="45365at2759"/>
<dbReference type="CDD" id="cd18186">
    <property type="entry name" value="BTB_POZ_ZBTB_KLHL-like"/>
    <property type="match status" value="1"/>
</dbReference>
<feature type="compositionally biased region" description="Polar residues" evidence="3">
    <location>
        <begin position="1137"/>
        <end position="1150"/>
    </location>
</feature>
<feature type="compositionally biased region" description="Polar residues" evidence="3">
    <location>
        <begin position="742"/>
        <end position="753"/>
    </location>
</feature>
<feature type="domain" description="BTB" evidence="4">
    <location>
        <begin position="23"/>
        <end position="97"/>
    </location>
</feature>
<reference evidence="5 6" key="2">
    <citation type="submission" date="2019-01" db="EMBL/GenBank/DDBJ databases">
        <title>The decoding of complex shrimp genome reveals the adaptation for benthos swimmer, frequently molting mechanism and breeding impact on genome.</title>
        <authorList>
            <person name="Sun Y."/>
            <person name="Gao Y."/>
            <person name="Yu Y."/>
        </authorList>
    </citation>
    <scope>NUCLEOTIDE SEQUENCE [LARGE SCALE GENOMIC DNA]</scope>
    <source>
        <tissue evidence="5">Muscle</tissue>
    </source>
</reference>
<name>A0A3R7MAR0_PENVA</name>
<dbReference type="Pfam" id="PF08005">
    <property type="entry name" value="PHR"/>
    <property type="match status" value="1"/>
</dbReference>
<feature type="compositionally biased region" description="Polar residues" evidence="3">
    <location>
        <begin position="723"/>
        <end position="733"/>
    </location>
</feature>
<dbReference type="Pfam" id="PF07707">
    <property type="entry name" value="BACK"/>
    <property type="match status" value="1"/>
</dbReference>
<feature type="compositionally biased region" description="Low complexity" evidence="3">
    <location>
        <begin position="1059"/>
        <end position="1077"/>
    </location>
</feature>
<feature type="compositionally biased region" description="Low complexity" evidence="3">
    <location>
        <begin position="862"/>
        <end position="874"/>
    </location>
</feature>
<feature type="compositionally biased region" description="Polar residues" evidence="3">
    <location>
        <begin position="936"/>
        <end position="946"/>
    </location>
</feature>
<feature type="compositionally biased region" description="Basic and acidic residues" evidence="3">
    <location>
        <begin position="682"/>
        <end position="704"/>
    </location>
</feature>
<dbReference type="InterPro" id="IPR000210">
    <property type="entry name" value="BTB/POZ_dom"/>
</dbReference>
<feature type="compositionally biased region" description="Low complexity" evidence="3">
    <location>
        <begin position="1084"/>
        <end position="1133"/>
    </location>
</feature>
<evidence type="ECO:0000313" key="5">
    <source>
        <dbReference type="EMBL" id="ROT76746.1"/>
    </source>
</evidence>
<keyword evidence="6" id="KW-1185">Reference proteome</keyword>
<evidence type="ECO:0000256" key="2">
    <source>
        <dbReference type="ARBA" id="ARBA00022490"/>
    </source>
</evidence>
<evidence type="ECO:0000256" key="3">
    <source>
        <dbReference type="SAM" id="MobiDB-lite"/>
    </source>
</evidence>
<feature type="compositionally biased region" description="Polar residues" evidence="3">
    <location>
        <begin position="968"/>
        <end position="1002"/>
    </location>
</feature>
<comment type="caution">
    <text evidence="5">The sequence shown here is derived from an EMBL/GenBank/DDBJ whole genome shotgun (WGS) entry which is preliminary data.</text>
</comment>
<sequence length="1150" mass="128710">MSVTGEMSVVERLQYLLDTGQFADVNIRVGQGNNVVVFKAHRLLLATASQPLYRLVYAVNPHPSPTEVTTIRVHDMLPKDFEPILKYIYTDSVDCSDIKVAFELLRASKRWGLAGLGIKSLNYLEGFIDDFEPSTEEMKTNLFDLLVLSEKSLNDMCDKCWQIISKHANEIIPCEGFLRLERDIIRKMLMQKDLKFDDQLKLFEAIRDWGLRYVREKGLKMTQLGDVVEDLIKVVDFDKISDRDFVNTVLTSECLGKAEVIAFFMTHGLEIPRNLDFNNNKQLPFWLWFCATSDPELKERRGSKGSPATTHKDKKATHNHLTPVAETVNKITSLTQNGSLLEFNKVCRFRKGYRCPQKEIYQSHELRFRVDKNIKLLGVGFGFLFSSTDMGVTVHCQGPWETRQWTDIEKTYCRVSGEKQETADVRLMFSTPVRIEANQCYKVMVKIGRMSSGSSDVELWGGTGGMHYVETEDAEFFFIKAAVDPNKRVEESEGDVKPGVITELLYQLDTGEEEKPVERRRRPQPQEEEQEAQPVETTGRRRRPETLKVPEIPYARKRSPPSGAKSPDAPPATRRREGVVSYETSPSYSSRRTSMEEYKPESFSTNRWRTRSREEDSDTKKSYDTSTKIEEYKPSSFSTNRWRTRSKPEDSEIKKTEDTERKASVEEYMPTSFSTNRWRVRPKPEDSETKKTEERKTSTDEYKPDSFSTNRWRSRRTEDDASKTTQDTSSSKATTDEYKPQSFVTNRWRTRATQPEEPKDTVFGNKVFSGTATTERTSHPFMRRRESETKTTEIPFYLRKQSTEDNRSALSKNRWATTADDRHSRDTTTRSLYSRDKDTSSVSSSLPRPSDSLSLRSRDLSSSRFGSTRDSSLSRVRDSSLSRTSTREPSLSRIRDPTTSRFGSTYSSSFSRYDSPSTQAGRTDVSSSSTGSRYSQTADTSKNNALSRYGLDSPASGGLVEKKYGSRYGTSTIRPYTGASSAGRLTSSSLAHGSDSGPTSRGSRYGTASTGSSDTSAGSRYGLSSTSGDKYGTSSLQSRSDTSSKGTGSKYGISGASDTSKSSPSSRYGSSTSTGTRDAGRTGLGSSLSSYGSSGSGTSTTGSRFGSTYGTGSTSAPPTRLAGGSRLLSYSSGGNKGTNNSENCSRFCSH</sequence>
<feature type="compositionally biased region" description="Basic and acidic residues" evidence="3">
    <location>
        <begin position="646"/>
        <end position="665"/>
    </location>
</feature>
<dbReference type="PROSITE" id="PS50097">
    <property type="entry name" value="BTB"/>
    <property type="match status" value="1"/>
</dbReference>
<dbReference type="Proteomes" id="UP000283509">
    <property type="component" value="Unassembled WGS sequence"/>
</dbReference>
<feature type="compositionally biased region" description="Low complexity" evidence="3">
    <location>
        <begin position="926"/>
        <end position="935"/>
    </location>
</feature>
<dbReference type="Pfam" id="PF00651">
    <property type="entry name" value="BTB"/>
    <property type="match status" value="1"/>
</dbReference>
<keyword evidence="2" id="KW-0963">Cytoplasm</keyword>
<dbReference type="InterPro" id="IPR011705">
    <property type="entry name" value="BACK"/>
</dbReference>
<organism evidence="5 6">
    <name type="scientific">Penaeus vannamei</name>
    <name type="common">Whiteleg shrimp</name>
    <name type="synonym">Litopenaeus vannamei</name>
    <dbReference type="NCBI Taxonomy" id="6689"/>
    <lineage>
        <taxon>Eukaryota</taxon>
        <taxon>Metazoa</taxon>
        <taxon>Ecdysozoa</taxon>
        <taxon>Arthropoda</taxon>
        <taxon>Crustacea</taxon>
        <taxon>Multicrustacea</taxon>
        <taxon>Malacostraca</taxon>
        <taxon>Eumalacostraca</taxon>
        <taxon>Eucarida</taxon>
        <taxon>Decapoda</taxon>
        <taxon>Dendrobranchiata</taxon>
        <taxon>Penaeoidea</taxon>
        <taxon>Penaeidae</taxon>
        <taxon>Penaeus</taxon>
    </lineage>
</organism>
<feature type="compositionally biased region" description="Basic and acidic residues" evidence="3">
    <location>
        <begin position="611"/>
        <end position="633"/>
    </location>
</feature>
<dbReference type="Gene3D" id="3.30.710.10">
    <property type="entry name" value="Potassium Channel Kv1.1, Chain A"/>
    <property type="match status" value="1"/>
</dbReference>
<protein>
    <recommendedName>
        <fullName evidence="4">BTB domain-containing protein</fullName>
    </recommendedName>
</protein>
<dbReference type="EMBL" id="QCYY01001614">
    <property type="protein sequence ID" value="ROT76746.1"/>
    <property type="molecule type" value="Genomic_DNA"/>
</dbReference>
<dbReference type="AlphaFoldDB" id="A0A3R7MAR0"/>
<feature type="compositionally biased region" description="Low complexity" evidence="3">
    <location>
        <begin position="1006"/>
        <end position="1019"/>
    </location>
</feature>
<dbReference type="Gene3D" id="1.25.40.420">
    <property type="match status" value="1"/>
</dbReference>
<feature type="compositionally biased region" description="Basic and acidic residues" evidence="3">
    <location>
        <begin position="819"/>
        <end position="839"/>
    </location>
</feature>
<evidence type="ECO:0000256" key="1">
    <source>
        <dbReference type="ARBA" id="ARBA00004496"/>
    </source>
</evidence>
<reference evidence="5 6" key="1">
    <citation type="submission" date="2018-04" db="EMBL/GenBank/DDBJ databases">
        <authorList>
            <person name="Zhang X."/>
            <person name="Yuan J."/>
            <person name="Li F."/>
            <person name="Xiang J."/>
        </authorList>
    </citation>
    <scope>NUCLEOTIDE SEQUENCE [LARGE SCALE GENOMIC DNA]</scope>
    <source>
        <tissue evidence="5">Muscle</tissue>
    </source>
</reference>
<dbReference type="PANTHER" id="PTHR45774">
    <property type="entry name" value="BTB/POZ DOMAIN-CONTAINING"/>
    <property type="match status" value="1"/>
</dbReference>
<evidence type="ECO:0000313" key="6">
    <source>
        <dbReference type="Proteomes" id="UP000283509"/>
    </source>
</evidence>
<feature type="compositionally biased region" description="Low complexity" evidence="3">
    <location>
        <begin position="1034"/>
        <end position="1044"/>
    </location>
</feature>
<proteinExistence type="predicted"/>
<feature type="compositionally biased region" description="Polar residues" evidence="3">
    <location>
        <begin position="582"/>
        <end position="592"/>
    </location>
</feature>
<feature type="region of interest" description="Disordered" evidence="3">
    <location>
        <begin position="298"/>
        <end position="317"/>
    </location>
</feature>